<evidence type="ECO:0000259" key="1">
    <source>
        <dbReference type="Pfam" id="PF06985"/>
    </source>
</evidence>
<evidence type="ECO:0000313" key="2">
    <source>
        <dbReference type="EMBL" id="CVK91329.1"/>
    </source>
</evidence>
<dbReference type="PANTHER" id="PTHR24148">
    <property type="entry name" value="ANKYRIN REPEAT DOMAIN-CONTAINING PROTEIN 39 HOMOLOG-RELATED"/>
    <property type="match status" value="1"/>
</dbReference>
<evidence type="ECO:0000313" key="3">
    <source>
        <dbReference type="Proteomes" id="UP000184255"/>
    </source>
</evidence>
<organism evidence="2 3">
    <name type="scientific">Fusarium mangiferae</name>
    <name type="common">Mango malformation disease fungus</name>
    <dbReference type="NCBI Taxonomy" id="192010"/>
    <lineage>
        <taxon>Eukaryota</taxon>
        <taxon>Fungi</taxon>
        <taxon>Dikarya</taxon>
        <taxon>Ascomycota</taxon>
        <taxon>Pezizomycotina</taxon>
        <taxon>Sordariomycetes</taxon>
        <taxon>Hypocreomycetidae</taxon>
        <taxon>Hypocreales</taxon>
        <taxon>Nectriaceae</taxon>
        <taxon>Fusarium</taxon>
        <taxon>Fusarium fujikuroi species complex</taxon>
    </lineage>
</organism>
<dbReference type="Pfam" id="PF26639">
    <property type="entry name" value="Het-6_barrel"/>
    <property type="match status" value="1"/>
</dbReference>
<sequence>MNLSANEIRLLHLEHHLPGKVPLCTISFERVCLDNANLPPFVALSYTWGDINDMLPIVVSGKKISVTQNLHHVLQSLARSKFDQLLWVDALCINQEDQHERAAQVALMGDIYSRAIYVLAFLSTESERFHLGLDFIEKSASNPELHFDPAQTPHVTVRGLNINNKGVRDSFIAFFGVSWWTRVWTVQEFILAREVRFHCGERWIDARAVQQSINTWMSHERGCCFAAGRSPGGDSYEYIEIPSESNGGLTMLAAASRMKDLMDISGLGTVKSTSFLLAMSLFRKRNCSDPLDRVFGLLGLHVPGSDIKDALTVDYSIQVGRLYRNLAKALIENSQTLDVLSYVLHRPDVQTRTQGLPSWVPDWDAIMDDNYHLMSSERIHKTLHLDASINSKLEWRVDDLLGSVITRGLRIAMVEAIAPGYPADAPGATLRGKPLIAAWRQLAGLEGSSHMTLMGVDREEREKAFQNVICGGFVGHTNSYNISDAYPQWLEWFSHATRQNLSTRGREITRSFNGSVRMTTLGRRFIRTGDGHMGFGPETAQVGDVVFFLPGGKVLYILREVSSSCKSVMRYEFIGDVTLEGVKVDEITETESLGFEEIVIV</sequence>
<dbReference type="AlphaFoldDB" id="A0A1L7T074"/>
<dbReference type="PANTHER" id="PTHR24148:SF73">
    <property type="entry name" value="HET DOMAIN PROTEIN (AFU_ORTHOLOGUE AFUA_8G01020)"/>
    <property type="match status" value="1"/>
</dbReference>
<feature type="domain" description="Heterokaryon incompatibility" evidence="1">
    <location>
        <begin position="41"/>
        <end position="188"/>
    </location>
</feature>
<gene>
    <name evidence="2" type="ORF">FMAN_09472</name>
</gene>
<name>A0A1L7T074_FUSMA</name>
<proteinExistence type="predicted"/>
<dbReference type="RefSeq" id="XP_041680995.1">
    <property type="nucleotide sequence ID" value="XM_041830321.1"/>
</dbReference>
<dbReference type="EMBL" id="FCQH01000004">
    <property type="protein sequence ID" value="CVK91329.1"/>
    <property type="molecule type" value="Genomic_DNA"/>
</dbReference>
<dbReference type="InterPro" id="IPR052895">
    <property type="entry name" value="HetReg/Transcr_Mod"/>
</dbReference>
<comment type="caution">
    <text evidence="2">The sequence shown here is derived from an EMBL/GenBank/DDBJ whole genome shotgun (WGS) entry which is preliminary data.</text>
</comment>
<accession>A0A1L7T074</accession>
<dbReference type="GeneID" id="65088731"/>
<dbReference type="Pfam" id="PF06985">
    <property type="entry name" value="HET"/>
    <property type="match status" value="1"/>
</dbReference>
<keyword evidence="3" id="KW-1185">Reference proteome</keyword>
<protein>
    <submittedName>
        <fullName evidence="2">Related to heterokaryon incompatibility protein (Het-6OR allele)</fullName>
    </submittedName>
</protein>
<dbReference type="VEuPathDB" id="FungiDB:FMAN_09472"/>
<dbReference type="Proteomes" id="UP000184255">
    <property type="component" value="Unassembled WGS sequence"/>
</dbReference>
<reference evidence="3" key="1">
    <citation type="journal article" date="2016" name="Genome Biol. Evol.">
        <title>Comparative 'omics' of the Fusarium fujikuroi species complex highlights differences in genetic potential and metabolite synthesis.</title>
        <authorList>
            <person name="Niehaus E.-M."/>
            <person name="Muensterkoetter M."/>
            <person name="Proctor R.H."/>
            <person name="Brown D.W."/>
            <person name="Sharon A."/>
            <person name="Idan Y."/>
            <person name="Oren-Young L."/>
            <person name="Sieber C.M."/>
            <person name="Novak O."/>
            <person name="Pencik A."/>
            <person name="Tarkowska D."/>
            <person name="Hromadova K."/>
            <person name="Freeman S."/>
            <person name="Maymon M."/>
            <person name="Elazar M."/>
            <person name="Youssef S.A."/>
            <person name="El-Shabrawy E.S.M."/>
            <person name="Shalaby A.B.A."/>
            <person name="Houterman P."/>
            <person name="Brock N.L."/>
            <person name="Burkhardt I."/>
            <person name="Tsavkelova E.A."/>
            <person name="Dickschat J.S."/>
            <person name="Galuszka P."/>
            <person name="Gueldener U."/>
            <person name="Tudzynski B."/>
        </authorList>
    </citation>
    <scope>NUCLEOTIDE SEQUENCE [LARGE SCALE GENOMIC DNA]</scope>
    <source>
        <strain evidence="3">MRC7560</strain>
    </source>
</reference>
<dbReference type="InterPro" id="IPR010730">
    <property type="entry name" value="HET"/>
</dbReference>